<feature type="repeat" description="TPR" evidence="1">
    <location>
        <begin position="111"/>
        <end position="144"/>
    </location>
</feature>
<gene>
    <name evidence="3" type="ORF">H4O21_16060</name>
</gene>
<protein>
    <submittedName>
        <fullName evidence="3">GNAT family N-acetyltransferase</fullName>
    </submittedName>
</protein>
<feature type="domain" description="N-acetyltransferase" evidence="2">
    <location>
        <begin position="183"/>
        <end position="328"/>
    </location>
</feature>
<dbReference type="InterPro" id="IPR016181">
    <property type="entry name" value="Acyl_CoA_acyltransferase"/>
</dbReference>
<dbReference type="PROSITE" id="PS51186">
    <property type="entry name" value="GNAT"/>
    <property type="match status" value="1"/>
</dbReference>
<proteinExistence type="predicted"/>
<sequence length="361" mass="40525">MDTDGIHPSGEELNNWLQRGEWGKIKSYLAVLSHNQYHAMIWLAKGLLQAYGPAADRNPEQAVLCLEKACEMAPEEIRYLNTLSEVLLQSGATERALEVAKTAGRLFPNNSLAAIARGRAALACGDKQEAYQGFQSALDQMPEDSPVKRQIHTIAFGLAPFWWQDLVGKNVRLVRMNRSHKEFLLSCRNDNTFRHHYNLFQKASPELVEKDLKRAEKSPAETNKIEWVVEKDGRAIGLAALVDLNLKNSRAEILVGFPGQTSGLVSVEATLLVLEYAFSVLGLCKVYSYVYSDNPNGQRNTEHLGFEREGLLRSHVFDPESEARLDLNVNACFPDLFFKNTRLMKMAARLLGRIPEPGTLR</sequence>
<keyword evidence="1" id="KW-0802">TPR repeat</keyword>
<dbReference type="InterPro" id="IPR011990">
    <property type="entry name" value="TPR-like_helical_dom_sf"/>
</dbReference>
<dbReference type="PANTHER" id="PTHR43610:SF1">
    <property type="entry name" value="N-ACETYLTRANSFERASE DOMAIN-CONTAINING PROTEIN"/>
    <property type="match status" value="1"/>
</dbReference>
<keyword evidence="4" id="KW-1185">Reference proteome</keyword>
<organism evidence="3 4">
    <name type="scientific">Oceanospirillum sediminis</name>
    <dbReference type="NCBI Taxonomy" id="2760088"/>
    <lineage>
        <taxon>Bacteria</taxon>
        <taxon>Pseudomonadati</taxon>
        <taxon>Pseudomonadota</taxon>
        <taxon>Gammaproteobacteria</taxon>
        <taxon>Oceanospirillales</taxon>
        <taxon>Oceanospirillaceae</taxon>
        <taxon>Oceanospirillum</taxon>
    </lineage>
</organism>
<evidence type="ECO:0000313" key="3">
    <source>
        <dbReference type="EMBL" id="MBB1488117.1"/>
    </source>
</evidence>
<dbReference type="InterPro" id="IPR019734">
    <property type="entry name" value="TPR_rpt"/>
</dbReference>
<dbReference type="PANTHER" id="PTHR43610">
    <property type="entry name" value="BLL6696 PROTEIN"/>
    <property type="match status" value="1"/>
</dbReference>
<dbReference type="SUPFAM" id="SSF55729">
    <property type="entry name" value="Acyl-CoA N-acyltransferases (Nat)"/>
    <property type="match status" value="1"/>
</dbReference>
<dbReference type="Proteomes" id="UP000565262">
    <property type="component" value="Unassembled WGS sequence"/>
</dbReference>
<comment type="caution">
    <text evidence="3">The sequence shown here is derived from an EMBL/GenBank/DDBJ whole genome shotgun (WGS) entry which is preliminary data.</text>
</comment>
<name>A0A839IUL7_9GAMM</name>
<dbReference type="InterPro" id="IPR000182">
    <property type="entry name" value="GNAT_dom"/>
</dbReference>
<accession>A0A839IUL7</accession>
<evidence type="ECO:0000259" key="2">
    <source>
        <dbReference type="PROSITE" id="PS51186"/>
    </source>
</evidence>
<reference evidence="3 4" key="1">
    <citation type="submission" date="2020-08" db="EMBL/GenBank/DDBJ databases">
        <title>Oceanospirillum sp. nov. isolated from marine sediment.</title>
        <authorList>
            <person name="Ji X."/>
        </authorList>
    </citation>
    <scope>NUCLEOTIDE SEQUENCE [LARGE SCALE GENOMIC DNA]</scope>
    <source>
        <strain evidence="3 4">D5</strain>
    </source>
</reference>
<dbReference type="RefSeq" id="WP_182809891.1">
    <property type="nucleotide sequence ID" value="NZ_JACJFM010000023.1"/>
</dbReference>
<dbReference type="Gene3D" id="1.25.40.10">
    <property type="entry name" value="Tetratricopeptide repeat domain"/>
    <property type="match status" value="1"/>
</dbReference>
<evidence type="ECO:0000313" key="4">
    <source>
        <dbReference type="Proteomes" id="UP000565262"/>
    </source>
</evidence>
<dbReference type="PROSITE" id="PS50005">
    <property type="entry name" value="TPR"/>
    <property type="match status" value="1"/>
</dbReference>
<dbReference type="Pfam" id="PF13302">
    <property type="entry name" value="Acetyltransf_3"/>
    <property type="match status" value="1"/>
</dbReference>
<dbReference type="Gene3D" id="3.40.630.30">
    <property type="match status" value="1"/>
</dbReference>
<dbReference type="GO" id="GO:0016747">
    <property type="term" value="F:acyltransferase activity, transferring groups other than amino-acyl groups"/>
    <property type="evidence" value="ECO:0007669"/>
    <property type="project" value="InterPro"/>
</dbReference>
<dbReference type="AlphaFoldDB" id="A0A839IUL7"/>
<dbReference type="SUPFAM" id="SSF48452">
    <property type="entry name" value="TPR-like"/>
    <property type="match status" value="1"/>
</dbReference>
<evidence type="ECO:0000256" key="1">
    <source>
        <dbReference type="PROSITE-ProRule" id="PRU00339"/>
    </source>
</evidence>
<keyword evidence="3" id="KW-0808">Transferase</keyword>
<dbReference type="EMBL" id="JACJFM010000023">
    <property type="protein sequence ID" value="MBB1488117.1"/>
    <property type="molecule type" value="Genomic_DNA"/>
</dbReference>